<feature type="domain" description="Sulfatase N-terminal" evidence="7">
    <location>
        <begin position="186"/>
        <end position="472"/>
    </location>
</feature>
<dbReference type="EMBL" id="JAPDRN010000129">
    <property type="protein sequence ID" value="KAJ9619793.1"/>
    <property type="molecule type" value="Genomic_DNA"/>
</dbReference>
<dbReference type="Gene3D" id="3.40.720.10">
    <property type="entry name" value="Alkaline Phosphatase, subunit A"/>
    <property type="match status" value="1"/>
</dbReference>
<dbReference type="PANTHER" id="PTHR47371">
    <property type="entry name" value="LIPOTEICHOIC ACID SYNTHASE"/>
    <property type="match status" value="1"/>
</dbReference>
<organism evidence="8">
    <name type="scientific">Knufia peltigerae</name>
    <dbReference type="NCBI Taxonomy" id="1002370"/>
    <lineage>
        <taxon>Eukaryota</taxon>
        <taxon>Fungi</taxon>
        <taxon>Dikarya</taxon>
        <taxon>Ascomycota</taxon>
        <taxon>Pezizomycotina</taxon>
        <taxon>Eurotiomycetes</taxon>
        <taxon>Chaetothyriomycetidae</taxon>
        <taxon>Chaetothyriales</taxon>
        <taxon>Trichomeriaceae</taxon>
        <taxon>Knufia</taxon>
    </lineage>
</organism>
<sequence length="730" mass="80866">MRDVLAAAPVGWTRVGTTSIATPSLPKLPMLWILLLSLLLLSWLFLASAKWVWWKAGLFSLLLLALSAWWLIDKLSGDGLNAATLYHLGADMEGAGVADFKGYIAGFIVLAAVSLLPLFATRVKRWRRPTAGGAWFAGFAALWVATIMISPLARDGQRLYQQLRPVDFARIAPEYQVPTQALQRPRNIVWIYGESLERTYLDEAVFPGLMPNLNRLAAKSLDVRGLASAEGGGWTIAGLVSSMCGVPLTTSQGDENSMDRMGSFLPKAVCLGDYLKQQGYTNHYLGGANGQFAGKGQFLASHGFDEVHDLAWFKQQKKIGRIHYSAWGVHDDVLLDTAYQRFEQLSRQDAPFMLTTLTMDTHHPAGHLPVACKGTHYQSQYGNIGMLNALKCTDRLISQLVERIQASPYGKDTLIVIASDHLAMPNDLSHILTRQKRENLLLFLGDGVTPRQLAAEDGSTLDSGATLLSLLDPNLQTMGFGRSLLDDKRAPSASAAARRDGGRDYPQYLAFARSLWLGEPTRQLKIDGDDQVVVGLQHVQPPVLLEYDKDWDLKSVYLENTSRQFDDADPDNTLAYVDRCTAFEDGSADGDWCALLVNRDNGIKLYRDRQLRNGIDVDAPLDAFQGPRPSVRQAHMITQKGRRTRAGQYMLQLVASTRPDRGFWIEAVSSQRKVVLAQQWVQPDADGKINVSFGLDHEVDDLEIRAWLNHAEKLAVDTFALVPSRGRPRG</sequence>
<feature type="transmembrane region" description="Helical" evidence="6">
    <location>
        <begin position="132"/>
        <end position="153"/>
    </location>
</feature>
<evidence type="ECO:0000256" key="3">
    <source>
        <dbReference type="ARBA" id="ARBA00022692"/>
    </source>
</evidence>
<dbReference type="InterPro" id="IPR017850">
    <property type="entry name" value="Alkaline_phosphatase_core_sf"/>
</dbReference>
<accession>A0AA38XS76</accession>
<reference evidence="8" key="1">
    <citation type="submission" date="2022-10" db="EMBL/GenBank/DDBJ databases">
        <title>Culturing micro-colonial fungi from biological soil crusts in the Mojave desert and describing Neophaeococcomyces mojavensis, and introducing the new genera and species Taxawa tesnikishii.</title>
        <authorList>
            <person name="Kurbessoian T."/>
            <person name="Stajich J.E."/>
        </authorList>
    </citation>
    <scope>NUCLEOTIDE SEQUENCE</scope>
    <source>
        <strain evidence="8">TK_35</strain>
    </source>
</reference>
<evidence type="ECO:0000259" key="7">
    <source>
        <dbReference type="Pfam" id="PF00884"/>
    </source>
</evidence>
<evidence type="ECO:0000256" key="1">
    <source>
        <dbReference type="ARBA" id="ARBA00004651"/>
    </source>
</evidence>
<proteinExistence type="predicted"/>
<dbReference type="AlphaFoldDB" id="A0AA38XS76"/>
<evidence type="ECO:0000256" key="6">
    <source>
        <dbReference type="SAM" id="Phobius"/>
    </source>
</evidence>
<comment type="subcellular location">
    <subcellularLocation>
        <location evidence="1">Cell membrane</location>
        <topology evidence="1">Multi-pass membrane protein</topology>
    </subcellularLocation>
</comment>
<keyword evidence="4 6" id="KW-1133">Transmembrane helix</keyword>
<evidence type="ECO:0000256" key="2">
    <source>
        <dbReference type="ARBA" id="ARBA00022475"/>
    </source>
</evidence>
<keyword evidence="5 6" id="KW-0472">Membrane</keyword>
<feature type="transmembrane region" description="Helical" evidence="6">
    <location>
        <begin position="29"/>
        <end position="46"/>
    </location>
</feature>
<gene>
    <name evidence="8" type="ORF">H2204_012555</name>
</gene>
<protein>
    <recommendedName>
        <fullName evidence="7">Sulfatase N-terminal domain-containing protein</fullName>
    </recommendedName>
</protein>
<evidence type="ECO:0000256" key="5">
    <source>
        <dbReference type="ARBA" id="ARBA00023136"/>
    </source>
</evidence>
<name>A0AA38XS76_9EURO</name>
<comment type="caution">
    <text evidence="8">The sequence shown here is derived from an EMBL/GenBank/DDBJ whole genome shotgun (WGS) entry which is preliminary data.</text>
</comment>
<dbReference type="GO" id="GO:0005886">
    <property type="term" value="C:plasma membrane"/>
    <property type="evidence" value="ECO:0007669"/>
    <property type="project" value="UniProtKB-SubCell"/>
</dbReference>
<keyword evidence="3 6" id="KW-0812">Transmembrane</keyword>
<feature type="transmembrane region" description="Helical" evidence="6">
    <location>
        <begin position="102"/>
        <end position="120"/>
    </location>
</feature>
<feature type="transmembrane region" description="Helical" evidence="6">
    <location>
        <begin position="53"/>
        <end position="72"/>
    </location>
</feature>
<dbReference type="NCBIfam" id="NF009027">
    <property type="entry name" value="PRK12363.1"/>
    <property type="match status" value="1"/>
</dbReference>
<dbReference type="Pfam" id="PF00884">
    <property type="entry name" value="Sulfatase"/>
    <property type="match status" value="1"/>
</dbReference>
<evidence type="ECO:0000313" key="8">
    <source>
        <dbReference type="EMBL" id="KAJ9619793.1"/>
    </source>
</evidence>
<dbReference type="SUPFAM" id="SSF53649">
    <property type="entry name" value="Alkaline phosphatase-like"/>
    <property type="match status" value="1"/>
</dbReference>
<dbReference type="CDD" id="cd16015">
    <property type="entry name" value="LTA_synthase"/>
    <property type="match status" value="1"/>
</dbReference>
<dbReference type="InterPro" id="IPR000917">
    <property type="entry name" value="Sulfatase_N"/>
</dbReference>
<dbReference type="PANTHER" id="PTHR47371:SF3">
    <property type="entry name" value="PHOSPHOGLYCEROL TRANSFERASE I"/>
    <property type="match status" value="1"/>
</dbReference>
<keyword evidence="2" id="KW-1003">Cell membrane</keyword>
<evidence type="ECO:0000256" key="4">
    <source>
        <dbReference type="ARBA" id="ARBA00022989"/>
    </source>
</evidence>
<dbReference type="InterPro" id="IPR050448">
    <property type="entry name" value="OpgB/LTA_synthase_biosynth"/>
</dbReference>